<reference evidence="1 2" key="1">
    <citation type="submission" date="2024-04" db="EMBL/GenBank/DDBJ databases">
        <title>Flavobacterium sp. DGU41 16S ribosomal RNA gene Genome sequencing and assembly.</title>
        <authorList>
            <person name="Park S."/>
        </authorList>
    </citation>
    <scope>NUCLEOTIDE SEQUENCE [LARGE SCALE GENOMIC DNA]</scope>
    <source>
        <strain evidence="1 2">DGU41</strain>
    </source>
</reference>
<organism evidence="1 2">
    <name type="scientific">Flavobacterium helocola</name>
    <dbReference type="NCBI Taxonomy" id="3139139"/>
    <lineage>
        <taxon>Bacteria</taxon>
        <taxon>Pseudomonadati</taxon>
        <taxon>Bacteroidota</taxon>
        <taxon>Flavobacteriia</taxon>
        <taxon>Flavobacteriales</taxon>
        <taxon>Flavobacteriaceae</taxon>
        <taxon>Flavobacterium</taxon>
    </lineage>
</organism>
<name>A0ABU9I347_9FLAO</name>
<sequence>MGNIATSFGEQIKRLEERGMNLDYDQEKVKEILLDIGYYRLGFYWNPFEKNRKHEFKDGTKFSDAVSLYYLDVDLRNLLLKCLNRIEINFRTKVVYYVSNVNKNSPTWFIDPKVISSDFINSIELHYNDDFKKNNKTIKLHHKKYINDKYAPAWKTLEFFTFGAILKVFKELNDTAIKERISNLYGIQNLQKFINLMETIVYVRNVCAHGGVLYDLKLPKSISAIPDINFNSQNRCSLDDSMKVILYILGKISDNRKLDIEKEIDKIFSEYSDNEVINNIIATEIGYRKINS</sequence>
<evidence type="ECO:0000313" key="1">
    <source>
        <dbReference type="EMBL" id="MEL1246489.1"/>
    </source>
</evidence>
<dbReference type="Pfam" id="PF07751">
    <property type="entry name" value="Abi_2"/>
    <property type="match status" value="1"/>
</dbReference>
<evidence type="ECO:0000313" key="2">
    <source>
        <dbReference type="Proteomes" id="UP001393056"/>
    </source>
</evidence>
<dbReference type="InterPro" id="IPR011664">
    <property type="entry name" value="Abi_system_AbiD/AbiF-like"/>
</dbReference>
<dbReference type="EMBL" id="JBBYHT010000001">
    <property type="protein sequence ID" value="MEL1246489.1"/>
    <property type="molecule type" value="Genomic_DNA"/>
</dbReference>
<dbReference type="Proteomes" id="UP001393056">
    <property type="component" value="Unassembled WGS sequence"/>
</dbReference>
<protein>
    <submittedName>
        <fullName evidence="1">Abi family protein</fullName>
    </submittedName>
</protein>
<accession>A0ABU9I347</accession>
<comment type="caution">
    <text evidence="1">The sequence shown here is derived from an EMBL/GenBank/DDBJ whole genome shotgun (WGS) entry which is preliminary data.</text>
</comment>
<gene>
    <name evidence="1" type="ORF">AAEO58_00370</name>
</gene>
<dbReference type="RefSeq" id="WP_341681018.1">
    <property type="nucleotide sequence ID" value="NZ_JBBYHT010000001.1"/>
</dbReference>
<proteinExistence type="predicted"/>
<keyword evidence="2" id="KW-1185">Reference proteome</keyword>